<keyword evidence="3" id="KW-1185">Reference proteome</keyword>
<dbReference type="Proteomes" id="UP001501475">
    <property type="component" value="Unassembled WGS sequence"/>
</dbReference>
<evidence type="ECO:0000313" key="3">
    <source>
        <dbReference type="Proteomes" id="UP001501475"/>
    </source>
</evidence>
<protein>
    <recommendedName>
        <fullName evidence="1">ARB-07466-like C-terminal domain-containing protein</fullName>
    </recommendedName>
</protein>
<gene>
    <name evidence="2" type="ORF">GCM10009810_26160</name>
</gene>
<evidence type="ECO:0000259" key="1">
    <source>
        <dbReference type="Pfam" id="PF26571"/>
    </source>
</evidence>
<evidence type="ECO:0000313" key="2">
    <source>
        <dbReference type="EMBL" id="GAA1766077.1"/>
    </source>
</evidence>
<dbReference type="EMBL" id="BAAAPN010000057">
    <property type="protein sequence ID" value="GAA1766077.1"/>
    <property type="molecule type" value="Genomic_DNA"/>
</dbReference>
<accession>A0ABN2KTY2</accession>
<reference evidence="2 3" key="1">
    <citation type="journal article" date="2019" name="Int. J. Syst. Evol. Microbiol.">
        <title>The Global Catalogue of Microorganisms (GCM) 10K type strain sequencing project: providing services to taxonomists for standard genome sequencing and annotation.</title>
        <authorList>
            <consortium name="The Broad Institute Genomics Platform"/>
            <consortium name="The Broad Institute Genome Sequencing Center for Infectious Disease"/>
            <person name="Wu L."/>
            <person name="Ma J."/>
        </authorList>
    </citation>
    <scope>NUCLEOTIDE SEQUENCE [LARGE SCALE GENOMIC DNA]</scope>
    <source>
        <strain evidence="2 3">JCM 15591</strain>
    </source>
</reference>
<organism evidence="2 3">
    <name type="scientific">Nostocoides vanveenii</name>
    <dbReference type="NCBI Taxonomy" id="330835"/>
    <lineage>
        <taxon>Bacteria</taxon>
        <taxon>Bacillati</taxon>
        <taxon>Actinomycetota</taxon>
        <taxon>Actinomycetes</taxon>
        <taxon>Micrococcales</taxon>
        <taxon>Intrasporangiaceae</taxon>
        <taxon>Nostocoides</taxon>
    </lineage>
</organism>
<dbReference type="InterPro" id="IPR058593">
    <property type="entry name" value="ARB_07466-like_C"/>
</dbReference>
<sequence length="260" mass="26019">MLRSSHVPAHRATCGVRRAADARTLTGATALAVWATAAAYALTPGALPTAAAQSATFAASQLATPAPAGVATRAEAPRASRADARAALTAVSAPRTEGPTVAAYGTLGLKAVAKPKPKVVASPATGASTATAATGSAPAASTPSGGSTSSYAAAGAALGLAPSAAAVYSAIRSTFGITNIGGYRAGDWGDHGTGHAVDVMITSAAQGNAVASYAIANMGRLNIKYIIWQQRIWMGSGWRLMEDRGSITQNHFDHVHISVN</sequence>
<dbReference type="Pfam" id="PF26571">
    <property type="entry name" value="VldE"/>
    <property type="match status" value="1"/>
</dbReference>
<dbReference type="RefSeq" id="WP_344067121.1">
    <property type="nucleotide sequence ID" value="NZ_BAAAPN010000057.1"/>
</dbReference>
<proteinExistence type="predicted"/>
<feature type="domain" description="ARB-07466-like C-terminal" evidence="1">
    <location>
        <begin position="159"/>
        <end position="252"/>
    </location>
</feature>
<comment type="caution">
    <text evidence="2">The sequence shown here is derived from an EMBL/GenBank/DDBJ whole genome shotgun (WGS) entry which is preliminary data.</text>
</comment>
<name>A0ABN2KTY2_9MICO</name>